<proteinExistence type="predicted"/>
<feature type="transmembrane region" description="Helical" evidence="1">
    <location>
        <begin position="133"/>
        <end position="165"/>
    </location>
</feature>
<dbReference type="RefSeq" id="WP_063963519.1">
    <property type="nucleotide sequence ID" value="NZ_FCOA02000015.1"/>
</dbReference>
<keyword evidence="1" id="KW-1133">Transmembrane helix</keyword>
<feature type="transmembrane region" description="Helical" evidence="1">
    <location>
        <begin position="220"/>
        <end position="238"/>
    </location>
</feature>
<evidence type="ECO:0000313" key="3">
    <source>
        <dbReference type="Proteomes" id="UP000054851"/>
    </source>
</evidence>
<dbReference type="STRING" id="1777140.AWB79_04334"/>
<comment type="caution">
    <text evidence="2">The sequence shown here is derived from an EMBL/GenBank/DDBJ whole genome shotgun (WGS) entry which is preliminary data.</text>
</comment>
<keyword evidence="1" id="KW-0472">Membrane</keyword>
<accession>A0A158BX57</accession>
<sequence length="542" mass="60657">MSIPPLGLDSIKGLAIRERGVPPIARILIVVTVLMGMGLFWVAPRLPLCDLPQHAGQVALLRDLIANASPWESVVRVNYFTPYLTGYGLALLLSYAMPITTAFKVLLSAAYLAFVGSLILLRKHFGGDERLDWLFLPSFFGFAFSWGFVTFLVAAPIGILFILVADRYAQKPDLRRAFGLVAIGVLLFFSHGLVFLYACAAGALALYFQQRRLSAALRHIGPFALLASLAACYALFTYENDPLLVLKGYLPHTIWGAPLLRPFNFLRLSLTSDQRVTQYPLLVLLVAILFAAPTLLGARINRHARSAIAPCVVVVGVFACAPSVAMKTAFLYERFGLFVLPAYALMFRAPDAPAANGQSDRLAPRTRSPIFETAAMLLLAAGCWVFLAWEAGRIERFAAESAPFETILDSMQPGQRALSLVFQRNSEAFDDENSYSHYPVWYQAERHGFVDVNFAWYLPQIARFRSGELPAVSPSFEFHPGAFDWNRDQGRRYRYFVVRSKMRLPPEFLANRECDVQLIRTAGEWSLYERKECQRKIMSSLK</sequence>
<feature type="transmembrane region" description="Helical" evidence="1">
    <location>
        <begin position="177"/>
        <end position="208"/>
    </location>
</feature>
<dbReference type="EMBL" id="FCOA02000015">
    <property type="protein sequence ID" value="SAK74236.1"/>
    <property type="molecule type" value="Genomic_DNA"/>
</dbReference>
<feature type="transmembrane region" description="Helical" evidence="1">
    <location>
        <begin position="370"/>
        <end position="389"/>
    </location>
</feature>
<keyword evidence="1" id="KW-0812">Transmembrane</keyword>
<feature type="transmembrane region" description="Helical" evidence="1">
    <location>
        <begin position="24"/>
        <end position="43"/>
    </location>
</feature>
<feature type="transmembrane region" description="Helical" evidence="1">
    <location>
        <begin position="279"/>
        <end position="300"/>
    </location>
</feature>
<protein>
    <recommendedName>
        <fullName evidence="4">Glycosyltransferase RgtA/B/C/D-like domain-containing protein</fullName>
    </recommendedName>
</protein>
<gene>
    <name evidence="2" type="ORF">AWB79_04334</name>
</gene>
<dbReference type="Proteomes" id="UP000054851">
    <property type="component" value="Unassembled WGS sequence"/>
</dbReference>
<reference evidence="2" key="1">
    <citation type="submission" date="2016-01" db="EMBL/GenBank/DDBJ databases">
        <authorList>
            <person name="Peeters C."/>
        </authorList>
    </citation>
    <scope>NUCLEOTIDE SEQUENCE</scope>
    <source>
        <strain evidence="2">LMG 29322</strain>
    </source>
</reference>
<feature type="transmembrane region" description="Helical" evidence="1">
    <location>
        <begin position="307"/>
        <end position="325"/>
    </location>
</feature>
<evidence type="ECO:0008006" key="4">
    <source>
        <dbReference type="Google" id="ProtNLM"/>
    </source>
</evidence>
<organism evidence="2 3">
    <name type="scientific">Caballeronia hypogeia</name>
    <dbReference type="NCBI Taxonomy" id="1777140"/>
    <lineage>
        <taxon>Bacteria</taxon>
        <taxon>Pseudomonadati</taxon>
        <taxon>Pseudomonadota</taxon>
        <taxon>Betaproteobacteria</taxon>
        <taxon>Burkholderiales</taxon>
        <taxon>Burkholderiaceae</taxon>
        <taxon>Caballeronia</taxon>
    </lineage>
</organism>
<dbReference type="AlphaFoldDB" id="A0A158BX57"/>
<name>A0A158BX57_9BURK</name>
<evidence type="ECO:0000313" key="2">
    <source>
        <dbReference type="EMBL" id="SAK74236.1"/>
    </source>
</evidence>
<keyword evidence="3" id="KW-1185">Reference proteome</keyword>
<feature type="transmembrane region" description="Helical" evidence="1">
    <location>
        <begin position="102"/>
        <end position="121"/>
    </location>
</feature>
<evidence type="ECO:0000256" key="1">
    <source>
        <dbReference type="SAM" id="Phobius"/>
    </source>
</evidence>